<organism evidence="2 3">
    <name type="scientific">Ambrosia artemisiifolia</name>
    <name type="common">Common ragweed</name>
    <dbReference type="NCBI Taxonomy" id="4212"/>
    <lineage>
        <taxon>Eukaryota</taxon>
        <taxon>Viridiplantae</taxon>
        <taxon>Streptophyta</taxon>
        <taxon>Embryophyta</taxon>
        <taxon>Tracheophyta</taxon>
        <taxon>Spermatophyta</taxon>
        <taxon>Magnoliopsida</taxon>
        <taxon>eudicotyledons</taxon>
        <taxon>Gunneridae</taxon>
        <taxon>Pentapetalae</taxon>
        <taxon>asterids</taxon>
        <taxon>campanulids</taxon>
        <taxon>Asterales</taxon>
        <taxon>Asteraceae</taxon>
        <taxon>Asteroideae</taxon>
        <taxon>Heliantheae alliance</taxon>
        <taxon>Heliantheae</taxon>
        <taxon>Ambrosia</taxon>
    </lineage>
</organism>
<dbReference type="Proteomes" id="UP001206925">
    <property type="component" value="Unassembled WGS sequence"/>
</dbReference>
<gene>
    <name evidence="2" type="ORF">M8C21_028042</name>
</gene>
<proteinExistence type="predicted"/>
<protein>
    <submittedName>
        <fullName evidence="2">Uncharacterized protein</fullName>
    </submittedName>
</protein>
<dbReference type="PANTHER" id="PTHR31429">
    <property type="entry name" value="WRKY TRANSCRIPTION FACTOR 36-RELATED"/>
    <property type="match status" value="1"/>
</dbReference>
<dbReference type="PANTHER" id="PTHR31429:SF50">
    <property type="entry name" value="WRKY DOMAIN-CONTAINING PROTEIN"/>
    <property type="match status" value="1"/>
</dbReference>
<dbReference type="EMBL" id="JAMZMK010009199">
    <property type="protein sequence ID" value="KAI7736743.1"/>
    <property type="molecule type" value="Genomic_DNA"/>
</dbReference>
<comment type="caution">
    <text evidence="2">The sequence shown here is derived from an EMBL/GenBank/DDBJ whole genome shotgun (WGS) entry which is preliminary data.</text>
</comment>
<feature type="region of interest" description="Disordered" evidence="1">
    <location>
        <begin position="181"/>
        <end position="213"/>
    </location>
</feature>
<dbReference type="GO" id="GO:0003700">
    <property type="term" value="F:DNA-binding transcription factor activity"/>
    <property type="evidence" value="ECO:0007669"/>
    <property type="project" value="InterPro"/>
</dbReference>
<accession>A0AAD5C7H2</accession>
<dbReference type="InterPro" id="IPR044810">
    <property type="entry name" value="WRKY_plant"/>
</dbReference>
<evidence type="ECO:0000313" key="3">
    <source>
        <dbReference type="Proteomes" id="UP001206925"/>
    </source>
</evidence>
<evidence type="ECO:0000256" key="1">
    <source>
        <dbReference type="SAM" id="MobiDB-lite"/>
    </source>
</evidence>
<dbReference type="AlphaFoldDB" id="A0AAD5C7H2"/>
<name>A0AAD5C7H2_AMBAR</name>
<feature type="region of interest" description="Disordered" evidence="1">
    <location>
        <begin position="1"/>
        <end position="22"/>
    </location>
</feature>
<sequence length="298" mass="33039">NIIHTPPPLRGHSWNSLPTSPPPPLHPPLHLLPPSKINEVDFFAHKKHDQDRCCSRLPVPTSDHKSHVTELDHNINTGLHLVTGNTSSDQSIVDHDDEISPNSEDKHPKNKLAVAKAELGRMITENQQLKEVLSEVTVKYNALQSHFATMMQQNQANDGSGGGEDMIVPRSFMDLSLGAPAAVETDENSQSSSEGRRGDEQSRSPEDSHEHANKVQRLNSLKNNASNSIDQATEATIRKARVSVRARSEAPTMDVNGENTDKKWQKGTHVHEHIIVALWPPVVRLGNRCKGVQKIEQY</sequence>
<feature type="non-terminal residue" evidence="2">
    <location>
        <position position="298"/>
    </location>
</feature>
<keyword evidence="3" id="KW-1185">Reference proteome</keyword>
<evidence type="ECO:0000313" key="2">
    <source>
        <dbReference type="EMBL" id="KAI7736743.1"/>
    </source>
</evidence>
<reference evidence="2" key="1">
    <citation type="submission" date="2022-06" db="EMBL/GenBank/DDBJ databases">
        <title>Uncovering the hologenomic basis of an extraordinary plant invasion.</title>
        <authorList>
            <person name="Bieker V.C."/>
            <person name="Martin M.D."/>
            <person name="Gilbert T."/>
            <person name="Hodgins K."/>
            <person name="Battlay P."/>
            <person name="Petersen B."/>
            <person name="Wilson J."/>
        </authorList>
    </citation>
    <scope>NUCLEOTIDE SEQUENCE</scope>
    <source>
        <strain evidence="2">AA19_3_7</strain>
        <tissue evidence="2">Leaf</tissue>
    </source>
</reference>
<feature type="compositionally biased region" description="Basic and acidic residues" evidence="1">
    <location>
        <begin position="194"/>
        <end position="213"/>
    </location>
</feature>